<evidence type="ECO:0000313" key="2">
    <source>
        <dbReference type="EMBL" id="KAK4749232.1"/>
    </source>
</evidence>
<keyword evidence="1" id="KW-1133">Transmembrane helix</keyword>
<protein>
    <submittedName>
        <fullName evidence="2">Uncharacterized protein</fullName>
    </submittedName>
</protein>
<evidence type="ECO:0000313" key="3">
    <source>
        <dbReference type="Proteomes" id="UP001345219"/>
    </source>
</evidence>
<proteinExistence type="predicted"/>
<accession>A0AAN7H444</accession>
<gene>
    <name evidence="2" type="ORF">SAY87_026681</name>
</gene>
<dbReference type="Proteomes" id="UP001345219">
    <property type="component" value="Chromosome 21"/>
</dbReference>
<evidence type="ECO:0000256" key="1">
    <source>
        <dbReference type="SAM" id="Phobius"/>
    </source>
</evidence>
<keyword evidence="3" id="KW-1185">Reference proteome</keyword>
<name>A0AAN7H444_9MYRT</name>
<reference evidence="2 3" key="1">
    <citation type="journal article" date="2023" name="Hortic Res">
        <title>Pangenome of water caltrop reveals structural variations and asymmetric subgenome divergence after allopolyploidization.</title>
        <authorList>
            <person name="Zhang X."/>
            <person name="Chen Y."/>
            <person name="Wang L."/>
            <person name="Yuan Y."/>
            <person name="Fang M."/>
            <person name="Shi L."/>
            <person name="Lu R."/>
            <person name="Comes H.P."/>
            <person name="Ma Y."/>
            <person name="Chen Y."/>
            <person name="Huang G."/>
            <person name="Zhou Y."/>
            <person name="Zheng Z."/>
            <person name="Qiu Y."/>
        </authorList>
    </citation>
    <scope>NUCLEOTIDE SEQUENCE [LARGE SCALE GENOMIC DNA]</scope>
    <source>
        <tissue evidence="2">Roots</tissue>
    </source>
</reference>
<comment type="caution">
    <text evidence="2">The sequence shown here is derived from an EMBL/GenBank/DDBJ whole genome shotgun (WGS) entry which is preliminary data.</text>
</comment>
<keyword evidence="1" id="KW-0472">Membrane</keyword>
<organism evidence="2 3">
    <name type="scientific">Trapa incisa</name>
    <dbReference type="NCBI Taxonomy" id="236973"/>
    <lineage>
        <taxon>Eukaryota</taxon>
        <taxon>Viridiplantae</taxon>
        <taxon>Streptophyta</taxon>
        <taxon>Embryophyta</taxon>
        <taxon>Tracheophyta</taxon>
        <taxon>Spermatophyta</taxon>
        <taxon>Magnoliopsida</taxon>
        <taxon>eudicotyledons</taxon>
        <taxon>Gunneridae</taxon>
        <taxon>Pentapetalae</taxon>
        <taxon>rosids</taxon>
        <taxon>malvids</taxon>
        <taxon>Myrtales</taxon>
        <taxon>Lythraceae</taxon>
        <taxon>Trapa</taxon>
    </lineage>
</organism>
<dbReference type="AlphaFoldDB" id="A0AAN7H444"/>
<keyword evidence="1" id="KW-0812">Transmembrane</keyword>
<dbReference type="EMBL" id="JAXIOK010000018">
    <property type="protein sequence ID" value="KAK4749232.1"/>
    <property type="molecule type" value="Genomic_DNA"/>
</dbReference>
<sequence length="113" mass="12962">MIYMAFLFGFCRTLLVILQFFFILNVCKDYGQSDELGTFVTDGLNCSLEYTNLFYIWRLMNSITLFESDRASNFTFYQSVENEERFQEGGGGGVSVALVSLKLSKAMPFFFSI</sequence>
<feature type="transmembrane region" description="Helical" evidence="1">
    <location>
        <begin position="6"/>
        <end position="27"/>
    </location>
</feature>